<evidence type="ECO:0000313" key="1">
    <source>
        <dbReference type="EMBL" id="KAH7916854.1"/>
    </source>
</evidence>
<accession>A0ACB8AUJ4</accession>
<name>A0ACB8AUJ4_9AGAM</name>
<reference evidence="1" key="1">
    <citation type="journal article" date="2021" name="New Phytol.">
        <title>Evolutionary innovations through gain and loss of genes in the ectomycorrhizal Boletales.</title>
        <authorList>
            <person name="Wu G."/>
            <person name="Miyauchi S."/>
            <person name="Morin E."/>
            <person name="Kuo A."/>
            <person name="Drula E."/>
            <person name="Varga T."/>
            <person name="Kohler A."/>
            <person name="Feng B."/>
            <person name="Cao Y."/>
            <person name="Lipzen A."/>
            <person name="Daum C."/>
            <person name="Hundley H."/>
            <person name="Pangilinan J."/>
            <person name="Johnson J."/>
            <person name="Barry K."/>
            <person name="LaButti K."/>
            <person name="Ng V."/>
            <person name="Ahrendt S."/>
            <person name="Min B."/>
            <person name="Choi I.G."/>
            <person name="Park H."/>
            <person name="Plett J.M."/>
            <person name="Magnuson J."/>
            <person name="Spatafora J.W."/>
            <person name="Nagy L.G."/>
            <person name="Henrissat B."/>
            <person name="Grigoriev I.V."/>
            <person name="Yang Z.L."/>
            <person name="Xu J."/>
            <person name="Martin F.M."/>
        </authorList>
    </citation>
    <scope>NUCLEOTIDE SEQUENCE</scope>
    <source>
        <strain evidence="1">KUC20120723A-06</strain>
    </source>
</reference>
<protein>
    <submittedName>
        <fullName evidence="1">Uncharacterized protein</fullName>
    </submittedName>
</protein>
<comment type="caution">
    <text evidence="1">The sequence shown here is derived from an EMBL/GenBank/DDBJ whole genome shotgun (WGS) entry which is preliminary data.</text>
</comment>
<proteinExistence type="predicted"/>
<dbReference type="EMBL" id="MU267538">
    <property type="protein sequence ID" value="KAH7916854.1"/>
    <property type="molecule type" value="Genomic_DNA"/>
</dbReference>
<evidence type="ECO:0000313" key="2">
    <source>
        <dbReference type="Proteomes" id="UP000790709"/>
    </source>
</evidence>
<keyword evidence="2" id="KW-1185">Reference proteome</keyword>
<sequence>MTSREESARAAVVGLPENFYSHKWLDTLNAFERKNLRMRESGLNISIPEEAARAAEPYDLSNHTVARGKLDPAL</sequence>
<organism evidence="1 2">
    <name type="scientific">Leucogyrophana mollusca</name>
    <dbReference type="NCBI Taxonomy" id="85980"/>
    <lineage>
        <taxon>Eukaryota</taxon>
        <taxon>Fungi</taxon>
        <taxon>Dikarya</taxon>
        <taxon>Basidiomycota</taxon>
        <taxon>Agaricomycotina</taxon>
        <taxon>Agaricomycetes</taxon>
        <taxon>Agaricomycetidae</taxon>
        <taxon>Boletales</taxon>
        <taxon>Boletales incertae sedis</taxon>
        <taxon>Leucogyrophana</taxon>
    </lineage>
</organism>
<dbReference type="Proteomes" id="UP000790709">
    <property type="component" value="Unassembled WGS sequence"/>
</dbReference>
<gene>
    <name evidence="1" type="ORF">BV22DRAFT_1135971</name>
</gene>